<dbReference type="EMBL" id="CP036318">
    <property type="protein sequence ID" value="QDV54106.1"/>
    <property type="molecule type" value="Genomic_DNA"/>
</dbReference>
<sequence>MTTHAAPLRRRPYWTRAAAVLQEWIREPAQVASLVPSAPALTQRVAKQPGVSNATKIVDLGPGTGGTTEALLAAAAENCRVLAIEKAAGFIEPLNEIVDGRLTVEHADVVGLERILLIHQMTSPDVIVSGIPFSSLDRRVATDIIKSVHRTLPKGGTFIAYQLRSDVARYASPLFGTPQTEIVWMNVPPLRIFTWTKQ</sequence>
<dbReference type="SMART" id="SM00650">
    <property type="entry name" value="rADc"/>
    <property type="match status" value="1"/>
</dbReference>
<name>A0A518ILX8_9BACT</name>
<reference evidence="6 7" key="1">
    <citation type="submission" date="2019-02" db="EMBL/GenBank/DDBJ databases">
        <title>Deep-cultivation of Planctomycetes and their phenomic and genomic characterization uncovers novel biology.</title>
        <authorList>
            <person name="Wiegand S."/>
            <person name="Jogler M."/>
            <person name="Boedeker C."/>
            <person name="Pinto D."/>
            <person name="Vollmers J."/>
            <person name="Rivas-Marin E."/>
            <person name="Kohn T."/>
            <person name="Peeters S.H."/>
            <person name="Heuer A."/>
            <person name="Rast P."/>
            <person name="Oberbeckmann S."/>
            <person name="Bunk B."/>
            <person name="Jeske O."/>
            <person name="Meyerdierks A."/>
            <person name="Storesund J.E."/>
            <person name="Kallscheuer N."/>
            <person name="Luecker S."/>
            <person name="Lage O.M."/>
            <person name="Pohl T."/>
            <person name="Merkel B.J."/>
            <person name="Hornburger P."/>
            <person name="Mueller R.-W."/>
            <person name="Bruemmer F."/>
            <person name="Labrenz M."/>
            <person name="Spormann A.M."/>
            <person name="Op den Camp H."/>
            <person name="Overmann J."/>
            <person name="Amann R."/>
            <person name="Jetten M.S.M."/>
            <person name="Mascher T."/>
            <person name="Medema M.H."/>
            <person name="Devos D.P."/>
            <person name="Kaster A.-K."/>
            <person name="Ovreas L."/>
            <person name="Rohde M."/>
            <person name="Galperin M.Y."/>
            <person name="Jogler C."/>
        </authorList>
    </citation>
    <scope>NUCLEOTIDE SEQUENCE [LARGE SCALE GENOMIC DNA]</scope>
    <source>
        <strain evidence="6 7">Mal33</strain>
    </source>
</reference>
<keyword evidence="1 6" id="KW-0489">Methyltransferase</keyword>
<dbReference type="GO" id="GO:0003723">
    <property type="term" value="F:RNA binding"/>
    <property type="evidence" value="ECO:0007669"/>
    <property type="project" value="UniProtKB-KW"/>
</dbReference>
<dbReference type="PANTHER" id="PTHR11727:SF14">
    <property type="entry name" value="BLL8166 PROTEIN"/>
    <property type="match status" value="1"/>
</dbReference>
<keyword evidence="4" id="KW-0694">RNA-binding</keyword>
<gene>
    <name evidence="6" type="ORF">Mal33_00470</name>
</gene>
<dbReference type="SUPFAM" id="SSF53335">
    <property type="entry name" value="S-adenosyl-L-methionine-dependent methyltransferases"/>
    <property type="match status" value="1"/>
</dbReference>
<dbReference type="InterPro" id="IPR029063">
    <property type="entry name" value="SAM-dependent_MTases_sf"/>
</dbReference>
<dbReference type="CDD" id="cd02440">
    <property type="entry name" value="AdoMet_MTases"/>
    <property type="match status" value="1"/>
</dbReference>
<evidence type="ECO:0000256" key="4">
    <source>
        <dbReference type="ARBA" id="ARBA00022884"/>
    </source>
</evidence>
<evidence type="ECO:0000256" key="2">
    <source>
        <dbReference type="ARBA" id="ARBA00022679"/>
    </source>
</evidence>
<keyword evidence="3" id="KW-0949">S-adenosyl-L-methionine</keyword>
<dbReference type="Gene3D" id="3.40.50.150">
    <property type="entry name" value="Vaccinia Virus protein VP39"/>
    <property type="match status" value="1"/>
</dbReference>
<dbReference type="InterPro" id="IPR020598">
    <property type="entry name" value="rRNA_Ade_methylase_Trfase_N"/>
</dbReference>
<proteinExistence type="predicted"/>
<evidence type="ECO:0000259" key="5">
    <source>
        <dbReference type="SMART" id="SM00650"/>
    </source>
</evidence>
<protein>
    <submittedName>
        <fullName evidence="6">16S ribosomal RNA methyltransferase KsgA/Dim1 family protein</fullName>
    </submittedName>
</protein>
<feature type="domain" description="Ribosomal RNA adenine methylase transferase N-terminal" evidence="5">
    <location>
        <begin position="41"/>
        <end position="189"/>
    </location>
</feature>
<keyword evidence="7" id="KW-1185">Reference proteome</keyword>
<dbReference type="AlphaFoldDB" id="A0A518ILX8"/>
<dbReference type="GO" id="GO:0000179">
    <property type="term" value="F:rRNA (adenine-N6,N6-)-dimethyltransferase activity"/>
    <property type="evidence" value="ECO:0007669"/>
    <property type="project" value="InterPro"/>
</dbReference>
<dbReference type="Proteomes" id="UP000316770">
    <property type="component" value="Chromosome"/>
</dbReference>
<dbReference type="InterPro" id="IPR001737">
    <property type="entry name" value="KsgA/Erm"/>
</dbReference>
<keyword evidence="2 6" id="KW-0808">Transferase</keyword>
<organism evidence="6 7">
    <name type="scientific">Rosistilla oblonga</name>
    <dbReference type="NCBI Taxonomy" id="2527990"/>
    <lineage>
        <taxon>Bacteria</taxon>
        <taxon>Pseudomonadati</taxon>
        <taxon>Planctomycetota</taxon>
        <taxon>Planctomycetia</taxon>
        <taxon>Pirellulales</taxon>
        <taxon>Pirellulaceae</taxon>
        <taxon>Rosistilla</taxon>
    </lineage>
</organism>
<dbReference type="PANTHER" id="PTHR11727">
    <property type="entry name" value="DIMETHYLADENOSINE TRANSFERASE"/>
    <property type="match status" value="1"/>
</dbReference>
<evidence type="ECO:0000313" key="7">
    <source>
        <dbReference type="Proteomes" id="UP000316770"/>
    </source>
</evidence>
<accession>A0A518ILX8</accession>
<evidence type="ECO:0000256" key="3">
    <source>
        <dbReference type="ARBA" id="ARBA00022691"/>
    </source>
</evidence>
<dbReference type="Pfam" id="PF00398">
    <property type="entry name" value="RrnaAD"/>
    <property type="match status" value="1"/>
</dbReference>
<dbReference type="RefSeq" id="WP_145281562.1">
    <property type="nucleotide sequence ID" value="NZ_CP036318.1"/>
</dbReference>
<evidence type="ECO:0000313" key="6">
    <source>
        <dbReference type="EMBL" id="QDV54106.1"/>
    </source>
</evidence>
<evidence type="ECO:0000256" key="1">
    <source>
        <dbReference type="ARBA" id="ARBA00022603"/>
    </source>
</evidence>